<keyword evidence="4" id="KW-1185">Reference proteome</keyword>
<dbReference type="RefSeq" id="WP_057899436.1">
    <property type="nucleotide sequence ID" value="NZ_CP080764.1"/>
</dbReference>
<reference evidence="2 3" key="1">
    <citation type="submission" date="2016-10" db="EMBL/GenBank/DDBJ databases">
        <authorList>
            <person name="de Groot N.N."/>
        </authorList>
    </citation>
    <scope>NUCLEOTIDE SEQUENCE [LARGE SCALE GENOMIC DNA]</scope>
    <source>
        <strain evidence="2 3">L 420-91</strain>
    </source>
</reference>
<proteinExistence type="predicted"/>
<reference evidence="1 4" key="2">
    <citation type="submission" date="2021-08" db="EMBL/GenBank/DDBJ databases">
        <title>Complete genome sequence of the strain Aneurinibacillus thermoaerophilus CCM 8960.</title>
        <authorList>
            <person name="Musilova J."/>
            <person name="Kourilova X."/>
            <person name="Pernicova I."/>
            <person name="Bezdicek M."/>
            <person name="Lengerova M."/>
            <person name="Obruca S."/>
            <person name="Sedlar K."/>
        </authorList>
    </citation>
    <scope>NUCLEOTIDE SEQUENCE [LARGE SCALE GENOMIC DNA]</scope>
    <source>
        <strain evidence="1 4">CCM 8960</strain>
    </source>
</reference>
<dbReference type="EMBL" id="FNDE01000004">
    <property type="protein sequence ID" value="SDG86726.1"/>
    <property type="molecule type" value="Genomic_DNA"/>
</dbReference>
<protein>
    <submittedName>
        <fullName evidence="2">Uncharacterized protein</fullName>
    </submittedName>
</protein>
<name>A0A1G7XRH9_ANETH</name>
<dbReference type="GeneID" id="97140878"/>
<dbReference type="Proteomes" id="UP000826616">
    <property type="component" value="Chromosome"/>
</dbReference>
<evidence type="ECO:0000313" key="2">
    <source>
        <dbReference type="EMBL" id="SDG86726.1"/>
    </source>
</evidence>
<evidence type="ECO:0000313" key="3">
    <source>
        <dbReference type="Proteomes" id="UP000198956"/>
    </source>
</evidence>
<gene>
    <name evidence="1" type="ORF">K3F53_05805</name>
    <name evidence="2" type="ORF">SAMN04489735_1004144</name>
</gene>
<dbReference type="EMBL" id="CP080764">
    <property type="protein sequence ID" value="QYY43726.1"/>
    <property type="molecule type" value="Genomic_DNA"/>
</dbReference>
<dbReference type="OrthoDB" id="2679271at2"/>
<evidence type="ECO:0000313" key="4">
    <source>
        <dbReference type="Proteomes" id="UP000826616"/>
    </source>
</evidence>
<dbReference type="AlphaFoldDB" id="A0A1G7XRH9"/>
<sequence length="117" mass="13282">MVSFFRSVLKRENKAKSLEELQTDAKKCLSALIGKKVTVTVETNQEKKEMKGILKKVSAEIMGNKHQCLHFYLDINTQSIGTMEVSSVYEDDKSIVILCEPDYARPGHYNKIITVTK</sequence>
<dbReference type="Proteomes" id="UP000198956">
    <property type="component" value="Unassembled WGS sequence"/>
</dbReference>
<organism evidence="2 3">
    <name type="scientific">Aneurinibacillus thermoaerophilus</name>
    <dbReference type="NCBI Taxonomy" id="143495"/>
    <lineage>
        <taxon>Bacteria</taxon>
        <taxon>Bacillati</taxon>
        <taxon>Bacillota</taxon>
        <taxon>Bacilli</taxon>
        <taxon>Bacillales</taxon>
        <taxon>Paenibacillaceae</taxon>
        <taxon>Aneurinibacillus group</taxon>
        <taxon>Aneurinibacillus</taxon>
    </lineage>
</organism>
<accession>A0A1G7XRH9</accession>
<evidence type="ECO:0000313" key="1">
    <source>
        <dbReference type="EMBL" id="QYY43726.1"/>
    </source>
</evidence>